<keyword evidence="1" id="KW-1133">Transmembrane helix</keyword>
<evidence type="ECO:0000313" key="2">
    <source>
        <dbReference type="EMBL" id="CAF2059966.1"/>
    </source>
</evidence>
<keyword evidence="1" id="KW-0472">Membrane</keyword>
<evidence type="ECO:0000313" key="3">
    <source>
        <dbReference type="Proteomes" id="UP000663824"/>
    </source>
</evidence>
<gene>
    <name evidence="2" type="ORF">MBJ925_LOCUS14721</name>
</gene>
<name>A0A816QCB2_9BILA</name>
<evidence type="ECO:0000256" key="1">
    <source>
        <dbReference type="SAM" id="Phobius"/>
    </source>
</evidence>
<accession>A0A816QCB2</accession>
<comment type="caution">
    <text evidence="2">The sequence shown here is derived from an EMBL/GenBank/DDBJ whole genome shotgun (WGS) entry which is preliminary data.</text>
</comment>
<feature type="transmembrane region" description="Helical" evidence="1">
    <location>
        <begin position="62"/>
        <end position="87"/>
    </location>
</feature>
<reference evidence="2" key="1">
    <citation type="submission" date="2021-02" db="EMBL/GenBank/DDBJ databases">
        <authorList>
            <person name="Nowell W R."/>
        </authorList>
    </citation>
    <scope>NUCLEOTIDE SEQUENCE</scope>
</reference>
<dbReference type="AlphaFoldDB" id="A0A816QCB2"/>
<keyword evidence="1" id="KW-0812">Transmembrane</keyword>
<sequence>MPTSTQAVAPYAPRVYQGLAEETNDVSYTPNQTTVREVQWNMADLPSASSSESATTTSWKPLIIVLTAVILVAAIAAVATPFLIAYFKTGSELKKPIIIFSNSISKAIVQLMQKSFKGQQKRAHACILLQHQQQVQQLLLQQQRRQQQPQRRPLPLRRLRPQPLRVPANLPAACSSYTTISDSTRSVSYSGSSGCDSSSFSSSGMWVRFTGSGGTTIPTYAPGTSVCGTSATGWYASTVPSSGATASGTLCYQWTSSTCQWSSSVQVANCNTYYVYLLYPSPTCNLRVCTV</sequence>
<dbReference type="EMBL" id="CAJNRE010006898">
    <property type="protein sequence ID" value="CAF2059966.1"/>
    <property type="molecule type" value="Genomic_DNA"/>
</dbReference>
<organism evidence="2 3">
    <name type="scientific">Rotaria magnacalcarata</name>
    <dbReference type="NCBI Taxonomy" id="392030"/>
    <lineage>
        <taxon>Eukaryota</taxon>
        <taxon>Metazoa</taxon>
        <taxon>Spiralia</taxon>
        <taxon>Gnathifera</taxon>
        <taxon>Rotifera</taxon>
        <taxon>Eurotatoria</taxon>
        <taxon>Bdelloidea</taxon>
        <taxon>Philodinida</taxon>
        <taxon>Philodinidae</taxon>
        <taxon>Rotaria</taxon>
    </lineage>
</organism>
<dbReference type="Proteomes" id="UP000663824">
    <property type="component" value="Unassembled WGS sequence"/>
</dbReference>
<proteinExistence type="predicted"/>
<protein>
    <submittedName>
        <fullName evidence="2">Uncharacterized protein</fullName>
    </submittedName>
</protein>